<evidence type="ECO:0000313" key="3">
    <source>
        <dbReference type="Proteomes" id="UP001623660"/>
    </source>
</evidence>
<evidence type="ECO:0000256" key="1">
    <source>
        <dbReference type="SAM" id="Phobius"/>
    </source>
</evidence>
<keyword evidence="1" id="KW-0472">Membrane</keyword>
<name>A0ABW8STG3_9CLOT</name>
<feature type="transmembrane region" description="Helical" evidence="1">
    <location>
        <begin position="138"/>
        <end position="160"/>
    </location>
</feature>
<reference evidence="2 3" key="1">
    <citation type="submission" date="2024-11" db="EMBL/GenBank/DDBJ databases">
        <authorList>
            <person name="Heng Y.C."/>
            <person name="Lim A.C.H."/>
            <person name="Lee J.K.Y."/>
            <person name="Kittelmann S."/>
        </authorList>
    </citation>
    <scope>NUCLEOTIDE SEQUENCE [LARGE SCALE GENOMIC DNA]</scope>
    <source>
        <strain evidence="2 3">WILCCON 0269</strain>
    </source>
</reference>
<feature type="transmembrane region" description="Helical" evidence="1">
    <location>
        <begin position="166"/>
        <end position="190"/>
    </location>
</feature>
<feature type="transmembrane region" description="Helical" evidence="1">
    <location>
        <begin position="78"/>
        <end position="98"/>
    </location>
</feature>
<protein>
    <submittedName>
        <fullName evidence="2">DUF3267 domain-containing protein</fullName>
    </submittedName>
</protein>
<accession>A0ABW8STG3</accession>
<keyword evidence="3" id="KW-1185">Reference proteome</keyword>
<comment type="caution">
    <text evidence="2">The sequence shown here is derived from an EMBL/GenBank/DDBJ whole genome shotgun (WGS) entry which is preliminary data.</text>
</comment>
<dbReference type="EMBL" id="JBJHZX010000060">
    <property type="protein sequence ID" value="MFL0198429.1"/>
    <property type="molecule type" value="Genomic_DNA"/>
</dbReference>
<evidence type="ECO:0000313" key="2">
    <source>
        <dbReference type="EMBL" id="MFL0198429.1"/>
    </source>
</evidence>
<keyword evidence="1" id="KW-1133">Transmembrane helix</keyword>
<dbReference type="InterPro" id="IPR021683">
    <property type="entry name" value="DUF3267"/>
</dbReference>
<dbReference type="Pfam" id="PF11667">
    <property type="entry name" value="DUF3267"/>
    <property type="match status" value="1"/>
</dbReference>
<dbReference type="RefSeq" id="WP_406794537.1">
    <property type="nucleotide sequence ID" value="NZ_JBJHZX010000060.1"/>
</dbReference>
<gene>
    <name evidence="2" type="ORF">ACJDU8_23095</name>
</gene>
<organism evidence="2 3">
    <name type="scientific">Candidatus Clostridium eludens</name>
    <dbReference type="NCBI Taxonomy" id="3381663"/>
    <lineage>
        <taxon>Bacteria</taxon>
        <taxon>Bacillati</taxon>
        <taxon>Bacillota</taxon>
        <taxon>Clostridia</taxon>
        <taxon>Eubacteriales</taxon>
        <taxon>Clostridiaceae</taxon>
        <taxon>Clostridium</taxon>
    </lineage>
</organism>
<keyword evidence="1" id="KW-0812">Transmembrane</keyword>
<sequence>MKYIKKIPTSDKELSNKLISEGWKKLKEPSNLGMATLLSIPFAFINGIIFMVLVFYLYPPLKEFLNSNKDGFSITITLGKNLFALIMHIVTIFIFMAIHEFLHAFFIPNVLKSDKIYWGINAFFGFVYTTEKIKKSRFLIISIMPFIMLSVILPFILNIFGWLNGFTIFLCLINAMASCVDCLNICLVGIQVPNGSYVMNNGFETYFK</sequence>
<feature type="transmembrane region" description="Helical" evidence="1">
    <location>
        <begin position="32"/>
        <end position="58"/>
    </location>
</feature>
<proteinExistence type="predicted"/>
<dbReference type="Proteomes" id="UP001623660">
    <property type="component" value="Unassembled WGS sequence"/>
</dbReference>